<dbReference type="EMBL" id="JAPHEG010000004">
    <property type="protein sequence ID" value="MDF2953868.1"/>
    <property type="molecule type" value="Genomic_DNA"/>
</dbReference>
<sequence length="89" mass="9647">MLTEEVSWGPLDSAAPSWSPGSPRDGMGTSSEVAHFILYSPFKNLFLMIFKTDMKLFEQERVMRGSPALPMLVIQGQNGAGTPSPVTSS</sequence>
<dbReference type="AlphaFoldDB" id="A0AAE3P5M5"/>
<organism evidence="2 3">
    <name type="scientific">Candidatus Thermodesulfobacterium syntrophicum</name>
    <dbReference type="NCBI Taxonomy" id="3060442"/>
    <lineage>
        <taxon>Bacteria</taxon>
        <taxon>Pseudomonadati</taxon>
        <taxon>Thermodesulfobacteriota</taxon>
        <taxon>Thermodesulfobacteria</taxon>
        <taxon>Thermodesulfobacteriales</taxon>
        <taxon>Thermodesulfobacteriaceae</taxon>
        <taxon>Thermodesulfobacterium</taxon>
    </lineage>
</organism>
<reference evidence="2" key="1">
    <citation type="submission" date="2022-11" db="EMBL/GenBank/DDBJ databases">
        <title>Candidatus Alkanophaga archaea from heated hydrothermal vent sediment oxidize petroleum alkanes.</title>
        <authorList>
            <person name="Zehnle H."/>
            <person name="Laso-Perez R."/>
            <person name="Lipp J."/>
            <person name="Teske A."/>
            <person name="Wegener G."/>
        </authorList>
    </citation>
    <scope>NUCLEOTIDE SEQUENCE</scope>
    <source>
        <strain evidence="2">MCA70</strain>
    </source>
</reference>
<dbReference type="Proteomes" id="UP001144110">
    <property type="component" value="Unassembled WGS sequence"/>
</dbReference>
<accession>A0AAE3P5M5</accession>
<feature type="region of interest" description="Disordered" evidence="1">
    <location>
        <begin position="1"/>
        <end position="27"/>
    </location>
</feature>
<comment type="caution">
    <text evidence="2">The sequence shown here is derived from an EMBL/GenBank/DDBJ whole genome shotgun (WGS) entry which is preliminary data.</text>
</comment>
<protein>
    <submittedName>
        <fullName evidence="2">Uncharacterized protein</fullName>
    </submittedName>
</protein>
<evidence type="ECO:0000313" key="2">
    <source>
        <dbReference type="EMBL" id="MDF2953868.1"/>
    </source>
</evidence>
<evidence type="ECO:0000313" key="3">
    <source>
        <dbReference type="Proteomes" id="UP001144110"/>
    </source>
</evidence>
<gene>
    <name evidence="2" type="ORF">OD816_001113</name>
</gene>
<name>A0AAE3P5M5_9BACT</name>
<proteinExistence type="predicted"/>
<evidence type="ECO:0000256" key="1">
    <source>
        <dbReference type="SAM" id="MobiDB-lite"/>
    </source>
</evidence>